<evidence type="ECO:0000313" key="9">
    <source>
        <dbReference type="Proteomes" id="UP000001070"/>
    </source>
</evidence>
<feature type="binding site" evidence="5">
    <location>
        <position position="221"/>
    </location>
    <ligand>
        <name>Mg(2+)</name>
        <dbReference type="ChEBI" id="CHEBI:18420"/>
        <note>catalytic</note>
    </ligand>
</feature>
<keyword evidence="6" id="KW-0732">Signal</keyword>
<evidence type="ECO:0000256" key="5">
    <source>
        <dbReference type="PIRSR" id="PIRSR640255-2"/>
    </source>
</evidence>
<dbReference type="InterPro" id="IPR044929">
    <property type="entry name" value="DNA/RNA_non-sp_Endonuclease_sf"/>
</dbReference>
<comment type="similarity">
    <text evidence="1">Belongs to the DNA/RNA non-specific endonuclease family.</text>
</comment>
<dbReference type="SUPFAM" id="SSF54060">
    <property type="entry name" value="His-Me finger endonucleases"/>
    <property type="match status" value="1"/>
</dbReference>
<evidence type="ECO:0000256" key="3">
    <source>
        <dbReference type="ARBA" id="ARBA00022759"/>
    </source>
</evidence>
<evidence type="ECO:0000256" key="4">
    <source>
        <dbReference type="PIRSR" id="PIRSR640255-1"/>
    </source>
</evidence>
<dbReference type="PANTHER" id="PTHR13966">
    <property type="entry name" value="ENDONUCLEASE RELATED"/>
    <property type="match status" value="1"/>
</dbReference>
<keyword evidence="9" id="KW-1185">Reference proteome</keyword>
<feature type="chain" id="PRO_5002809867" evidence="6">
    <location>
        <begin position="22"/>
        <end position="342"/>
    </location>
</feature>
<proteinExistence type="inferred from homology"/>
<dbReference type="GO" id="GO:0004521">
    <property type="term" value="F:RNA endonuclease activity"/>
    <property type="evidence" value="ECO:0007669"/>
    <property type="project" value="TreeGrafter"/>
</dbReference>
<keyword evidence="3" id="KW-0255">Endonuclease</keyword>
<dbReference type="Gene3D" id="3.40.570.10">
    <property type="entry name" value="Extracellular Endonuclease, subunit A"/>
    <property type="match status" value="1"/>
</dbReference>
<dbReference type="GO" id="GO:0003676">
    <property type="term" value="F:nucleic acid binding"/>
    <property type="evidence" value="ECO:0007669"/>
    <property type="project" value="InterPro"/>
</dbReference>
<feature type="active site" description="Proton acceptor" evidence="4">
    <location>
        <position position="191"/>
    </location>
</feature>
<dbReference type="SMART" id="SM00892">
    <property type="entry name" value="Endonuclease_NS"/>
    <property type="match status" value="1"/>
</dbReference>
<dbReference type="EMBL" id="CH917522">
    <property type="protein sequence ID" value="EDW04951.1"/>
    <property type="molecule type" value="Genomic_DNA"/>
</dbReference>
<dbReference type="FunCoup" id="B4K1L5">
    <property type="interactions" value="4"/>
</dbReference>
<evidence type="ECO:0000256" key="6">
    <source>
        <dbReference type="SAM" id="SignalP"/>
    </source>
</evidence>
<evidence type="ECO:0000259" key="7">
    <source>
        <dbReference type="SMART" id="SM00892"/>
    </source>
</evidence>
<keyword evidence="5" id="KW-0479">Metal-binding</keyword>
<dbReference type="InterPro" id="IPR001604">
    <property type="entry name" value="Endo_G_ENPP1-like_dom"/>
</dbReference>
<dbReference type="PhylomeDB" id="B4K1L5"/>
<dbReference type="STRING" id="7222.B4K1L5"/>
<dbReference type="InterPro" id="IPR040255">
    <property type="entry name" value="Non-specific_endonuclease"/>
</dbReference>
<evidence type="ECO:0000256" key="1">
    <source>
        <dbReference type="ARBA" id="ARBA00010052"/>
    </source>
</evidence>
<gene>
    <name evidence="8" type="primary">Dgri\GH23403</name>
    <name evidence="8" type="ORF">Dgri_GH23403</name>
</gene>
<protein>
    <submittedName>
        <fullName evidence="8">GH23403</fullName>
    </submittedName>
</protein>
<keyword evidence="3" id="KW-0378">Hydrolase</keyword>
<dbReference type="OMA" id="YTTHTVY"/>
<dbReference type="GO" id="GO:0000014">
    <property type="term" value="F:single-stranded DNA endodeoxyribonuclease activity"/>
    <property type="evidence" value="ECO:0007669"/>
    <property type="project" value="TreeGrafter"/>
</dbReference>
<name>B4K1L5_DROGR</name>
<dbReference type="InParanoid" id="B4K1L5"/>
<dbReference type="InterPro" id="IPR044925">
    <property type="entry name" value="His-Me_finger_sf"/>
</dbReference>
<dbReference type="AlphaFoldDB" id="B4K1L5"/>
<dbReference type="Proteomes" id="UP000001070">
    <property type="component" value="Unassembled WGS sequence"/>
</dbReference>
<dbReference type="Pfam" id="PF01223">
    <property type="entry name" value="Endonuclease_NS"/>
    <property type="match status" value="1"/>
</dbReference>
<reference evidence="8 9" key="1">
    <citation type="journal article" date="2007" name="Nature">
        <title>Evolution of genes and genomes on the Drosophila phylogeny.</title>
        <authorList>
            <consortium name="Drosophila 12 Genomes Consortium"/>
            <person name="Clark A.G."/>
            <person name="Eisen M.B."/>
            <person name="Smith D.R."/>
            <person name="Bergman C.M."/>
            <person name="Oliver B."/>
            <person name="Markow T.A."/>
            <person name="Kaufman T.C."/>
            <person name="Kellis M."/>
            <person name="Gelbart W."/>
            <person name="Iyer V.N."/>
            <person name="Pollard D.A."/>
            <person name="Sackton T.B."/>
            <person name="Larracuente A.M."/>
            <person name="Singh N.D."/>
            <person name="Abad J.P."/>
            <person name="Abt D.N."/>
            <person name="Adryan B."/>
            <person name="Aguade M."/>
            <person name="Akashi H."/>
            <person name="Anderson W.W."/>
            <person name="Aquadro C.F."/>
            <person name="Ardell D.H."/>
            <person name="Arguello R."/>
            <person name="Artieri C.G."/>
            <person name="Barbash D.A."/>
            <person name="Barker D."/>
            <person name="Barsanti P."/>
            <person name="Batterham P."/>
            <person name="Batzoglou S."/>
            <person name="Begun D."/>
            <person name="Bhutkar A."/>
            <person name="Blanco E."/>
            <person name="Bosak S.A."/>
            <person name="Bradley R.K."/>
            <person name="Brand A.D."/>
            <person name="Brent M.R."/>
            <person name="Brooks A.N."/>
            <person name="Brown R.H."/>
            <person name="Butlin R.K."/>
            <person name="Caggese C."/>
            <person name="Calvi B.R."/>
            <person name="Bernardo de Carvalho A."/>
            <person name="Caspi A."/>
            <person name="Castrezana S."/>
            <person name="Celniker S.E."/>
            <person name="Chang J.L."/>
            <person name="Chapple C."/>
            <person name="Chatterji S."/>
            <person name="Chinwalla A."/>
            <person name="Civetta A."/>
            <person name="Clifton S.W."/>
            <person name="Comeron J.M."/>
            <person name="Costello J.C."/>
            <person name="Coyne J.A."/>
            <person name="Daub J."/>
            <person name="David R.G."/>
            <person name="Delcher A.L."/>
            <person name="Delehaunty K."/>
            <person name="Do C.B."/>
            <person name="Ebling H."/>
            <person name="Edwards K."/>
            <person name="Eickbush T."/>
            <person name="Evans J.D."/>
            <person name="Filipski A."/>
            <person name="Findeiss S."/>
            <person name="Freyhult E."/>
            <person name="Fulton L."/>
            <person name="Fulton R."/>
            <person name="Garcia A.C."/>
            <person name="Gardiner A."/>
            <person name="Garfield D.A."/>
            <person name="Garvin B.E."/>
            <person name="Gibson G."/>
            <person name="Gilbert D."/>
            <person name="Gnerre S."/>
            <person name="Godfrey J."/>
            <person name="Good R."/>
            <person name="Gotea V."/>
            <person name="Gravely B."/>
            <person name="Greenberg A.J."/>
            <person name="Griffiths-Jones S."/>
            <person name="Gross S."/>
            <person name="Guigo R."/>
            <person name="Gustafson E.A."/>
            <person name="Haerty W."/>
            <person name="Hahn M.W."/>
            <person name="Halligan D.L."/>
            <person name="Halpern A.L."/>
            <person name="Halter G.M."/>
            <person name="Han M.V."/>
            <person name="Heger A."/>
            <person name="Hillier L."/>
            <person name="Hinrichs A.S."/>
            <person name="Holmes I."/>
            <person name="Hoskins R.A."/>
            <person name="Hubisz M.J."/>
            <person name="Hultmark D."/>
            <person name="Huntley M.A."/>
            <person name="Jaffe D.B."/>
            <person name="Jagadeeshan S."/>
            <person name="Jeck W.R."/>
            <person name="Johnson J."/>
            <person name="Jones C.D."/>
            <person name="Jordan W.C."/>
            <person name="Karpen G.H."/>
            <person name="Kataoka E."/>
            <person name="Keightley P.D."/>
            <person name="Kheradpour P."/>
            <person name="Kirkness E.F."/>
            <person name="Koerich L.B."/>
            <person name="Kristiansen K."/>
            <person name="Kudrna D."/>
            <person name="Kulathinal R.J."/>
            <person name="Kumar S."/>
            <person name="Kwok R."/>
            <person name="Lander E."/>
            <person name="Langley C.H."/>
            <person name="Lapoint R."/>
            <person name="Lazzaro B.P."/>
            <person name="Lee S.J."/>
            <person name="Levesque L."/>
            <person name="Li R."/>
            <person name="Lin C.F."/>
            <person name="Lin M.F."/>
            <person name="Lindblad-Toh K."/>
            <person name="Llopart A."/>
            <person name="Long M."/>
            <person name="Low L."/>
            <person name="Lozovsky E."/>
            <person name="Lu J."/>
            <person name="Luo M."/>
            <person name="Machado C.A."/>
            <person name="Makalowski W."/>
            <person name="Marzo M."/>
            <person name="Matsuda M."/>
            <person name="Matzkin L."/>
            <person name="McAllister B."/>
            <person name="McBride C.S."/>
            <person name="McKernan B."/>
            <person name="McKernan K."/>
            <person name="Mendez-Lago M."/>
            <person name="Minx P."/>
            <person name="Mollenhauer M.U."/>
            <person name="Montooth K."/>
            <person name="Mount S.M."/>
            <person name="Mu X."/>
            <person name="Myers E."/>
            <person name="Negre B."/>
            <person name="Newfeld S."/>
            <person name="Nielsen R."/>
            <person name="Noor M.A."/>
            <person name="O'Grady P."/>
            <person name="Pachter L."/>
            <person name="Papaceit M."/>
            <person name="Parisi M.J."/>
            <person name="Parisi M."/>
            <person name="Parts L."/>
            <person name="Pedersen J.S."/>
            <person name="Pesole G."/>
            <person name="Phillippy A.M."/>
            <person name="Ponting C.P."/>
            <person name="Pop M."/>
            <person name="Porcelli D."/>
            <person name="Powell J.R."/>
            <person name="Prohaska S."/>
            <person name="Pruitt K."/>
            <person name="Puig M."/>
            <person name="Quesneville H."/>
            <person name="Ram K.R."/>
            <person name="Rand D."/>
            <person name="Rasmussen M.D."/>
            <person name="Reed L.K."/>
            <person name="Reenan R."/>
            <person name="Reily A."/>
            <person name="Remington K.A."/>
            <person name="Rieger T.T."/>
            <person name="Ritchie M.G."/>
            <person name="Robin C."/>
            <person name="Rogers Y.H."/>
            <person name="Rohde C."/>
            <person name="Rozas J."/>
            <person name="Rubenfield M.J."/>
            <person name="Ruiz A."/>
            <person name="Russo S."/>
            <person name="Salzberg S.L."/>
            <person name="Sanchez-Gracia A."/>
            <person name="Saranga D.J."/>
            <person name="Sato H."/>
            <person name="Schaeffer S.W."/>
            <person name="Schatz M.C."/>
            <person name="Schlenke T."/>
            <person name="Schwartz R."/>
            <person name="Segarra C."/>
            <person name="Singh R.S."/>
            <person name="Sirot L."/>
            <person name="Sirota M."/>
            <person name="Sisneros N.B."/>
            <person name="Smith C.D."/>
            <person name="Smith T.F."/>
            <person name="Spieth J."/>
            <person name="Stage D.E."/>
            <person name="Stark A."/>
            <person name="Stephan W."/>
            <person name="Strausberg R.L."/>
            <person name="Strempel S."/>
            <person name="Sturgill D."/>
            <person name="Sutton G."/>
            <person name="Sutton G.G."/>
            <person name="Tao W."/>
            <person name="Teichmann S."/>
            <person name="Tobari Y.N."/>
            <person name="Tomimura Y."/>
            <person name="Tsolas J.M."/>
            <person name="Valente V.L."/>
            <person name="Venter E."/>
            <person name="Venter J.C."/>
            <person name="Vicario S."/>
            <person name="Vieira F.G."/>
            <person name="Vilella A.J."/>
            <person name="Villasante A."/>
            <person name="Walenz B."/>
            <person name="Wang J."/>
            <person name="Wasserman M."/>
            <person name="Watts T."/>
            <person name="Wilson D."/>
            <person name="Wilson R.K."/>
            <person name="Wing R.A."/>
            <person name="Wolfner M.F."/>
            <person name="Wong A."/>
            <person name="Wong G.K."/>
            <person name="Wu C.I."/>
            <person name="Wu G."/>
            <person name="Yamamoto D."/>
            <person name="Yang H.P."/>
            <person name="Yang S.P."/>
            <person name="Yorke J.A."/>
            <person name="Yoshida K."/>
            <person name="Zdobnov E."/>
            <person name="Zhang P."/>
            <person name="Zhang Y."/>
            <person name="Zimin A.V."/>
            <person name="Baldwin J."/>
            <person name="Abdouelleil A."/>
            <person name="Abdulkadir J."/>
            <person name="Abebe A."/>
            <person name="Abera B."/>
            <person name="Abreu J."/>
            <person name="Acer S.C."/>
            <person name="Aftuck L."/>
            <person name="Alexander A."/>
            <person name="An P."/>
            <person name="Anderson E."/>
            <person name="Anderson S."/>
            <person name="Arachi H."/>
            <person name="Azer M."/>
            <person name="Bachantsang P."/>
            <person name="Barry A."/>
            <person name="Bayul T."/>
            <person name="Berlin A."/>
            <person name="Bessette D."/>
            <person name="Bloom T."/>
            <person name="Blye J."/>
            <person name="Boguslavskiy L."/>
            <person name="Bonnet C."/>
            <person name="Boukhgalter B."/>
            <person name="Bourzgui I."/>
            <person name="Brown A."/>
            <person name="Cahill P."/>
            <person name="Channer S."/>
            <person name="Cheshatsang Y."/>
            <person name="Chuda L."/>
            <person name="Citroen M."/>
            <person name="Collymore A."/>
            <person name="Cooke P."/>
            <person name="Costello M."/>
            <person name="D'Aco K."/>
            <person name="Daza R."/>
            <person name="De Haan G."/>
            <person name="DeGray S."/>
            <person name="DeMaso C."/>
            <person name="Dhargay N."/>
            <person name="Dooley K."/>
            <person name="Dooley E."/>
            <person name="Doricent M."/>
            <person name="Dorje P."/>
            <person name="Dorjee K."/>
            <person name="Dupes A."/>
            <person name="Elong R."/>
            <person name="Falk J."/>
            <person name="Farina A."/>
            <person name="Faro S."/>
            <person name="Ferguson D."/>
            <person name="Fisher S."/>
            <person name="Foley C.D."/>
            <person name="Franke A."/>
            <person name="Friedrich D."/>
            <person name="Gadbois L."/>
            <person name="Gearin G."/>
            <person name="Gearin C.R."/>
            <person name="Giannoukos G."/>
            <person name="Goode T."/>
            <person name="Graham J."/>
            <person name="Grandbois E."/>
            <person name="Grewal S."/>
            <person name="Gyaltsen K."/>
            <person name="Hafez N."/>
            <person name="Hagos B."/>
            <person name="Hall J."/>
            <person name="Henson C."/>
            <person name="Hollinger A."/>
            <person name="Honan T."/>
            <person name="Huard M.D."/>
            <person name="Hughes L."/>
            <person name="Hurhula B."/>
            <person name="Husby M.E."/>
            <person name="Kamat A."/>
            <person name="Kanga B."/>
            <person name="Kashin S."/>
            <person name="Khazanovich D."/>
            <person name="Kisner P."/>
            <person name="Lance K."/>
            <person name="Lara M."/>
            <person name="Lee W."/>
            <person name="Lennon N."/>
            <person name="Letendre F."/>
            <person name="LeVine R."/>
            <person name="Lipovsky A."/>
            <person name="Liu X."/>
            <person name="Liu J."/>
            <person name="Liu S."/>
            <person name="Lokyitsang T."/>
            <person name="Lokyitsang Y."/>
            <person name="Lubonja R."/>
            <person name="Lui A."/>
            <person name="MacDonald P."/>
            <person name="Magnisalis V."/>
            <person name="Maru K."/>
            <person name="Matthews C."/>
            <person name="McCusker W."/>
            <person name="McDonough S."/>
            <person name="Mehta T."/>
            <person name="Meldrim J."/>
            <person name="Meneus L."/>
            <person name="Mihai O."/>
            <person name="Mihalev A."/>
            <person name="Mihova T."/>
            <person name="Mittelman R."/>
            <person name="Mlenga V."/>
            <person name="Montmayeur A."/>
            <person name="Mulrain L."/>
            <person name="Navidi A."/>
            <person name="Naylor J."/>
            <person name="Negash T."/>
            <person name="Nguyen T."/>
            <person name="Nguyen N."/>
            <person name="Nicol R."/>
            <person name="Norbu C."/>
            <person name="Norbu N."/>
            <person name="Novod N."/>
            <person name="O'Neill B."/>
            <person name="Osman S."/>
            <person name="Markiewicz E."/>
            <person name="Oyono O.L."/>
            <person name="Patti C."/>
            <person name="Phunkhang P."/>
            <person name="Pierre F."/>
            <person name="Priest M."/>
            <person name="Raghuraman S."/>
            <person name="Rege F."/>
            <person name="Reyes R."/>
            <person name="Rise C."/>
            <person name="Rogov P."/>
            <person name="Ross K."/>
            <person name="Ryan E."/>
            <person name="Settipalli S."/>
            <person name="Shea T."/>
            <person name="Sherpa N."/>
            <person name="Shi L."/>
            <person name="Shih D."/>
            <person name="Sparrow T."/>
            <person name="Spaulding J."/>
            <person name="Stalker J."/>
            <person name="Stange-Thomann N."/>
            <person name="Stavropoulos S."/>
            <person name="Stone C."/>
            <person name="Strader C."/>
            <person name="Tesfaye S."/>
            <person name="Thomson T."/>
            <person name="Thoulutsang Y."/>
            <person name="Thoulutsang D."/>
            <person name="Topham K."/>
            <person name="Topping I."/>
            <person name="Tsamla T."/>
            <person name="Vassiliev H."/>
            <person name="Vo A."/>
            <person name="Wangchuk T."/>
            <person name="Wangdi T."/>
            <person name="Weiand M."/>
            <person name="Wilkinson J."/>
            <person name="Wilson A."/>
            <person name="Yadav S."/>
            <person name="Young G."/>
            <person name="Yu Q."/>
            <person name="Zembek L."/>
            <person name="Zhong D."/>
            <person name="Zimmer A."/>
            <person name="Zwirko Z."/>
            <person name="Jaffe D.B."/>
            <person name="Alvarez P."/>
            <person name="Brockman W."/>
            <person name="Butler J."/>
            <person name="Chin C."/>
            <person name="Gnerre S."/>
            <person name="Grabherr M."/>
            <person name="Kleber M."/>
            <person name="Mauceli E."/>
            <person name="MacCallum I."/>
        </authorList>
    </citation>
    <scope>NUCLEOTIDE SEQUENCE [LARGE SCALE GENOMIC DNA]</scope>
    <source>
        <strain evidence="9">Tucson 15287-2541.00</strain>
    </source>
</reference>
<sequence>MFIKLHLLSWTLLVAITQVRGQCTITRRNIEQANGVYTFTDFSNNIQLLGTEVLAPGATITLRCEQNEVHHTTCQRNRQFRPTLPVHCHNPRNVPDVSPLPHTNRACPTLMFIVGHTFNNHTLQLYRTCYNPQTVRAYFSDVTLYPKTISFTPAQAASYLTRNIFRTFRRIYGQNQQYIRNNRHVVINRGHLTASSDFLFGDQAAGTFKYLNVVPQFQSINDGNWKLIEEWIHTQIPNTSMLNVRTGALGVLSLADSSPRRTLKQAYLAGRNQNPVPTWMYKIVRDANNLALHAFITYNNVFVGASPPAPANCRNPIPCPLNLTSTAAMGYTYCCDPATFTI</sequence>
<organism evidence="9">
    <name type="scientific">Drosophila grimshawi</name>
    <name type="common">Hawaiian fruit fly</name>
    <name type="synonym">Idiomyia grimshawi</name>
    <dbReference type="NCBI Taxonomy" id="7222"/>
    <lineage>
        <taxon>Eukaryota</taxon>
        <taxon>Metazoa</taxon>
        <taxon>Ecdysozoa</taxon>
        <taxon>Arthropoda</taxon>
        <taxon>Hexapoda</taxon>
        <taxon>Insecta</taxon>
        <taxon>Pterygota</taxon>
        <taxon>Neoptera</taxon>
        <taxon>Endopterygota</taxon>
        <taxon>Diptera</taxon>
        <taxon>Brachycera</taxon>
        <taxon>Muscomorpha</taxon>
        <taxon>Ephydroidea</taxon>
        <taxon>Drosophilidae</taxon>
        <taxon>Drosophila</taxon>
        <taxon>Hawaiian Drosophila</taxon>
    </lineage>
</organism>
<dbReference type="HOGENOM" id="CLU_048495_0_0_1"/>
<evidence type="ECO:0000313" key="8">
    <source>
        <dbReference type="EMBL" id="EDW04951.1"/>
    </source>
</evidence>
<dbReference type="GO" id="GO:0005743">
    <property type="term" value="C:mitochondrial inner membrane"/>
    <property type="evidence" value="ECO:0007669"/>
    <property type="project" value="TreeGrafter"/>
</dbReference>
<dbReference type="GO" id="GO:0046872">
    <property type="term" value="F:metal ion binding"/>
    <property type="evidence" value="ECO:0007669"/>
    <property type="project" value="UniProtKB-KW"/>
</dbReference>
<feature type="domain" description="DNA/RNA non-specific endonuclease/pyrophosphatase/phosphodiesterase" evidence="7">
    <location>
        <begin position="122"/>
        <end position="340"/>
    </location>
</feature>
<dbReference type="eggNOG" id="ENOG502T9E5">
    <property type="taxonomic scope" value="Eukaryota"/>
</dbReference>
<evidence type="ECO:0000256" key="2">
    <source>
        <dbReference type="ARBA" id="ARBA00022722"/>
    </source>
</evidence>
<dbReference type="PANTHER" id="PTHR13966:SF17">
    <property type="entry name" value="ENDONUCLEASE-RELATED"/>
    <property type="match status" value="1"/>
</dbReference>
<dbReference type="OrthoDB" id="8194122at2759"/>
<dbReference type="GO" id="GO:0005634">
    <property type="term" value="C:nucleus"/>
    <property type="evidence" value="ECO:0007669"/>
    <property type="project" value="TreeGrafter"/>
</dbReference>
<keyword evidence="2" id="KW-0540">Nuclease</keyword>
<dbReference type="GO" id="GO:0006309">
    <property type="term" value="P:apoptotic DNA fragmentation"/>
    <property type="evidence" value="ECO:0007669"/>
    <property type="project" value="TreeGrafter"/>
</dbReference>
<accession>B4K1L5</accession>
<feature type="signal peptide" evidence="6">
    <location>
        <begin position="1"/>
        <end position="21"/>
    </location>
</feature>